<dbReference type="Gene3D" id="3.40.50.300">
    <property type="entry name" value="P-loop containing nucleotide triphosphate hydrolases"/>
    <property type="match status" value="1"/>
</dbReference>
<sequence length="116" mass="13065">MKYDELRSDGYAESSEEVRKRVSAARAIQRDRYSGEGIHTNAEMQNAQMDKYCKLDDKSEALLKYAFHSNKLSARGVGRILKVARTIADLDGRESICLSDLAEAIQYKTTDLTKNA</sequence>
<feature type="domain" description="Mg chelatase-related protein C-terminal" evidence="1">
    <location>
        <begin position="13"/>
        <end position="108"/>
    </location>
</feature>
<evidence type="ECO:0000313" key="3">
    <source>
        <dbReference type="Proteomes" id="UP000824094"/>
    </source>
</evidence>
<dbReference type="PANTHER" id="PTHR32039:SF7">
    <property type="entry name" value="COMPETENCE PROTEIN COMM"/>
    <property type="match status" value="1"/>
</dbReference>
<dbReference type="Pfam" id="PF13335">
    <property type="entry name" value="Mg_chelatase_C"/>
    <property type="match status" value="1"/>
</dbReference>
<comment type="caution">
    <text evidence="2">The sequence shown here is derived from an EMBL/GenBank/DDBJ whole genome shotgun (WGS) entry which is preliminary data.</text>
</comment>
<reference evidence="2" key="1">
    <citation type="submission" date="2020-10" db="EMBL/GenBank/DDBJ databases">
        <authorList>
            <person name="Gilroy R."/>
        </authorList>
    </citation>
    <scope>NUCLEOTIDE SEQUENCE</scope>
    <source>
        <strain evidence="2">18911</strain>
    </source>
</reference>
<name>A0A9D1MGV9_9FIRM</name>
<dbReference type="EMBL" id="DVNF01000046">
    <property type="protein sequence ID" value="HIU60026.1"/>
    <property type="molecule type" value="Genomic_DNA"/>
</dbReference>
<proteinExistence type="predicted"/>
<protein>
    <recommendedName>
        <fullName evidence="1">Mg chelatase-related protein C-terminal domain-containing protein</fullName>
    </recommendedName>
</protein>
<dbReference type="Proteomes" id="UP000824094">
    <property type="component" value="Unassembled WGS sequence"/>
</dbReference>
<gene>
    <name evidence="2" type="ORF">IAB05_01400</name>
</gene>
<dbReference type="AlphaFoldDB" id="A0A9D1MGV9"/>
<dbReference type="InterPro" id="IPR045006">
    <property type="entry name" value="CHLI-like"/>
</dbReference>
<reference evidence="2" key="2">
    <citation type="journal article" date="2021" name="PeerJ">
        <title>Extensive microbial diversity within the chicken gut microbiome revealed by metagenomics and culture.</title>
        <authorList>
            <person name="Gilroy R."/>
            <person name="Ravi A."/>
            <person name="Getino M."/>
            <person name="Pursley I."/>
            <person name="Horton D.L."/>
            <person name="Alikhan N.F."/>
            <person name="Baker D."/>
            <person name="Gharbi K."/>
            <person name="Hall N."/>
            <person name="Watson M."/>
            <person name="Adriaenssens E.M."/>
            <person name="Foster-Nyarko E."/>
            <person name="Jarju S."/>
            <person name="Secka A."/>
            <person name="Antonio M."/>
            <person name="Oren A."/>
            <person name="Chaudhuri R.R."/>
            <person name="La Ragione R."/>
            <person name="Hildebrand F."/>
            <person name="Pallen M.J."/>
        </authorList>
    </citation>
    <scope>NUCLEOTIDE SEQUENCE</scope>
    <source>
        <strain evidence="2">18911</strain>
    </source>
</reference>
<accession>A0A9D1MGV9</accession>
<dbReference type="SUPFAM" id="SSF52540">
    <property type="entry name" value="P-loop containing nucleoside triphosphate hydrolases"/>
    <property type="match status" value="1"/>
</dbReference>
<dbReference type="InterPro" id="IPR027417">
    <property type="entry name" value="P-loop_NTPase"/>
</dbReference>
<evidence type="ECO:0000313" key="2">
    <source>
        <dbReference type="EMBL" id="HIU60026.1"/>
    </source>
</evidence>
<organism evidence="2 3">
    <name type="scientific">Candidatus Stercoripulliclostridium merdigallinarum</name>
    <dbReference type="NCBI Taxonomy" id="2840951"/>
    <lineage>
        <taxon>Bacteria</taxon>
        <taxon>Bacillati</taxon>
        <taxon>Bacillota</taxon>
        <taxon>Clostridia</taxon>
        <taxon>Eubacteriales</taxon>
        <taxon>Candidatus Stercoripulliclostridium</taxon>
    </lineage>
</organism>
<evidence type="ECO:0000259" key="1">
    <source>
        <dbReference type="Pfam" id="PF13335"/>
    </source>
</evidence>
<dbReference type="InterPro" id="IPR025158">
    <property type="entry name" value="Mg_chelat-rel_C"/>
</dbReference>
<dbReference type="PANTHER" id="PTHR32039">
    <property type="entry name" value="MAGNESIUM-CHELATASE SUBUNIT CHLI"/>
    <property type="match status" value="1"/>
</dbReference>